<evidence type="ECO:0000256" key="17">
    <source>
        <dbReference type="SAM" id="Coils"/>
    </source>
</evidence>
<dbReference type="InterPro" id="IPR042222">
    <property type="entry name" value="Dynein_2_N"/>
</dbReference>
<sequence length="4180" mass="478395">MVLSSEERGVGVGVGIDYEGFKTYLSQLATTLFGGPATIEENEFLVQKFLATPNADTIFCAKKRDDEGIVICEDPKVVKALSSNVDHVLMIIKPAQISADIPFLTQLNIINLPLHINSETLRVAINFGLLPYYDIVSDESSSNLTTRKKFNELSSCLQQANAEITVSDLLLTTPSKIKDILAQKTSIDQVLEDTSFLNELTNTTNNWVKQIQAVTHLSHDPTDGESMADEVRFWGQMESALSLLNKQITSSEIQTSMEVLSRARRFHVTLSFENDTGINEMTKKTQQLNAFLRDLPINEMLGINNDPGFENFQRSVSHLFSHLKQKLGLLPLDRARRTVEVLLKEVVYKLQELMSKENLMSLPFQELLHCIDKSHEILNNIEANLKFMSNILRELSRKTKDKHKTTTTTINQSNLDSLRNKLASLTKFRKNHQDLLKNIEITFSGEEASDNAAKLIEAYNTNVLSANPISPSHEDTMIWTVCERAYMTIFNTIYANWTSKVNEYLNKAEYFTDYLQVFRRFSSYDESLSALSIPINDTQKMAILERAMSELQIIKEEANHSRVEKYNNGMSAIFLCLSLSSKVEFYRKGLEMVLGTEWKNYSIGLKIDAMSKNMLSTLNPNVAFHRWVAEELATTSYKIQNMGTVIDITKEEGGDMILSLNVNIAKLETFQYLSSLKSLGFTAPSSIVLESSKLNQLLPIAAAIDDQIQEINTLFRSTFSGPKGEIKLLFSKAHLKKLIALINKATKVKWIQLSQAASLLKSSEQLLINSESLVEIKSFKNFGEIQILLDHLYLQNCKIDNFMNLLDHCLHELKTAYFKNHDLEIILGKIQQKLQETTFEEEELTEKLVKVSNEKIAMILRNRLNDQLLLFLSSVSPGESIIVSEFDKYVKNFPPFEHHLSIQEGTLVITPTLVEGKCFVFNIVKEMIEIVSVLKMMSINSHSSSNYDVVSMLDYPPHANEMLNVVFSKIEMLYQEGNAYLDQWKILERLCEINFQDTMDIKALLNPHESVFEWFRTVKDVFLYGSLFDEEDSCKKFGQLFTITFKPILNKFATSFELLKKTLLQYFTSRLQEQISLTNTELMKSKTTLQSPLRFDAATPKIMANVEEVFVSRSKLTEWVALLSEYKSIETFLKKQRFFKFSSDWLYTENLENYLSMVTTLLDKKDLLIKENNEFIRSKLKVEAEKTVLSIEALQKNWEENKPTSGHLAPATAIESINAYQAQYSRLNTYLNTLSYLASQLQSSNSLVSTIRKPTSFMSDIENLKHVWSSVNVLWEELEAMKSITWSAVDTRHLGKRLGDLVKSARELPANIRQYAAVNEIQLQAKSCLKSQAKVAELSSDAMKPRHWRKLLAQLGSSKLFADLRVGDVWDLNLNLHSAIVDKILEQARDERTIEECLKDIQETWRQTALELFNFENKCRLVKNWESLLDKCEVDLNTIGAIRKSPYYSSFEKETWELENKLSSLYSILNVWIDVQREWVELEGVFGNENSDIKIILPTEHSRFSNLTFELLSLLKRIYRYDQVIDIILIQDIHSTLTKHLETLTKISKSLADYLERQRDLFPRFFFLGNDDLLEMIGASKEFSGVNKHLKKMFAGVEKVEIDSASNSLINVQSSEGEVLNLINPIPLNKYPLLHEWLTKLEMDIQLTLAHHVDSNITSWKPLITDNDPTQVLDVIVRLPGQVLNILTQVTFTSLYEDALESANEIDVVNNIRQLCESMIKTLVELLRVSNSVLEQKKIRNLIIEILHQRNIADTIQSAPSSLERRQKWYLQQRFYHDPSELSSLRRLLVKQVNSEHYYGYEYLGNPDKLAYTPLIDDCFIVMTQALSNKQGGSPFGPAGTGKTESIKALGQNLGKMVIVFCCDERFDFRSISRLLLGLCRIGAWGCFDEFNRLEDYTLSAVSSLIGTIEEGLKNRNKLIHLSDRETSLNFETGLFITMNPGYTARTELPENLKKLFRSFAMTKPDIENIIEVLLTSRTFKHSKELSKIIKNVFEALEKKTSNQKHYDFGLRAIKSVINRCGQVIHDTRLHEKHDDGGNEFQIILQCMDDLVSPRLTTSDRRAYEQVKIEHFPNIGSSQGDEVELKNVLKMYCEDNGFARGSELFDKAMQLAKVQSAHHGIMLVGESGTGKTTVLEMVLSALKQVENVDHYSVVISPKVMSKDQLYGKYDKLTKLWTDGLFTSILRKIDENSRGELQKRIWIVFEGEIDPVWAENLNSVLDDNRILTLPTGERLVLPSNVRIVFETTNLNNATLATISRCGMVWFDEQLVKPHSLYFKLIHDIKVYINTTNNNDNMEHYYDRHHRHMPPTSYGNIEHQIQDIITLPLLEDSHQMSQKASHIMKYSFQRSIESFKAFFKTHLKKLFNLSETTLSLVDVRSYIGKAVASSLIWAFTGDSPTKDRLMFEKFLRERNALLFVDFPKASILDFEIGLPEGDWISLESKVGDVVDLETHQISDPNLIIPTVDTIKHEYLMYSILDAHKPLLLCGPPGSGKTMTLLKALGSTPDLDLLCLNFSKESTVPSIITSLENFCVYKRINGKMSLCPRVNGKWVVVFCDEVNLPKTDRFGTQTVIALLKQLIEYNGFWQTKDMQWVSLQNIQFVAACNPPTDSGRYELSNNFLRRVCLIMVDYPEQNSLVRIYQTFNDAVLKLCPNLKAYSVDITRASVDVYEQSKKKFTPLSQSHYVYSPRELTRWSRGLLEALKQCAYNDLPDLLRLWFHEGLRLFFDRLCCEEERTWTIQLFHNVAKNCFPNVDFHTCFRLPVLYSDWMSLGYQSVNEKELKMFVHERLRVYMEEDTGAKLVLHSEMLDHILRIDRVLKQPQGHMILIGPSTSGKTTLSKFVAWINGLKTEQLMVRRNYTLDDFDEFLRNLLLRCLEGEKICLLIDESSIIEASFIERMNTLLANAEVPGLFEGDNHVSLMDKCLEKSQLQGLLLDTDVELYRWFTEQLSRNLHVIFTMNDSTRGVSQKVISSPALFNRCVLNWMGDWTNDCLHQIAMTELNSIPIVNQGYKDTSKEYRDAGVGLASTIARTMVRIHKGVALDEHVVGLRQVFPAQFLTFLRTFSQLCFQKQVEVDERQRHLILGYDKLKETVIQVDRMKSDLKNKEILLRNKNQEARATLNKMLVDQNEAERKQEFSVEMQVELEKQEREINQRKEKVLRDLQYAEPAVIEAQRGVQNIKKQHLTEIRSMSNPPKAVKVTMESVCILLGYQVSGWKDVQLAVRSDDFISNIVTFDCEVQLSSELREYMEAVYLARDDFTYEIVHRASKACGPLLEWVRAQLEYSKILKQVGPLRDEVRLLEQKSLKTKAQLIAIDQMIKELEEKIEDYKIEYSELIRETEKIKMESVEVERRVNRSTSLIQSLANEKARWKASIECFDKQNDEVVGSALYAAAFVTYAGSFDEKGRSKIQSFWKEQIKQSAISFDENFAISHYLMEPMEIKNYVSNGLIDDDLSKNNVALMQWAKIPILIDPTGTMADIIAKTCSEKMITVTSFLSEGFIDSLENSMRFGGLFIIEDCENYDPIIDDVLRSEVQKTGGRLTVRLGDHFTDFNSKFKLIMCTKQAQLNLSDFVLSRTSVVNFSITVSSLENIALDLALQESNPKLQKQRSDLILANGENRLRLQELEKKLLECLSSTSQGILENDDLLKSLEMLNVESQELNRKLSSADEIISKVEKTREQFAESAKQCTAIFAKAMQLKKVSKFYGLSVSLFSSVFSKVIKGVSSDAIIGILSKFCQELYDVFSVSLRYEDKIVFGALIMITAHSERFGALYNSAIKSLLSCVYHQPSTLNIDSIKLPLSFGQDQDEELSKILFPLINILQKKNPDLLGFFDKLTSETRAFAVTYSSRYHQLSHWVKEEKHTTSSVFIVTTCDDFDATFKFTTYAEAENISCSVISMGSTESSALVNNELTSAGQSAKWVILQNVQMAPLWLAQLDATIDKLQLHPDSKVFLTCNTRSRISDNLINHSKVLHFENDSSFRGALLETFLSIPSTFLHNAIHLHIFLLFTWFHKQVLETLRYTPFTFEKSYDISEADFMCGISQIHKILASTKNDVDQIPWLVLRFLIGDIIYGGKFDNEKDKQKIRNLVNRLFDASSLESDFNIIQNELTEASKEILHLPEGISLEVYTQWIETLPEIIPLSWLGLKPELGKARNDVLANGVTTKIADLLEIPLEDDDV</sequence>
<dbReference type="InterPro" id="IPR025662">
    <property type="entry name" value="Sigma_54_int_dom_ATP-bd_1"/>
</dbReference>
<dbReference type="InterPro" id="IPR013602">
    <property type="entry name" value="Dynein_heavy_linker"/>
</dbReference>
<dbReference type="Pfam" id="PF03028">
    <property type="entry name" value="Dynein_heavy"/>
    <property type="match status" value="1"/>
</dbReference>
<dbReference type="InterPro" id="IPR035706">
    <property type="entry name" value="AAA_9"/>
</dbReference>
<evidence type="ECO:0000256" key="4">
    <source>
        <dbReference type="ARBA" id="ARBA00022197"/>
    </source>
</evidence>
<dbReference type="GO" id="GO:0005816">
    <property type="term" value="C:spindle pole body"/>
    <property type="evidence" value="ECO:0007669"/>
    <property type="project" value="UniProtKB-ARBA"/>
</dbReference>
<dbReference type="Gene3D" id="1.10.287.2620">
    <property type="match status" value="1"/>
</dbReference>
<dbReference type="Pfam" id="PF12781">
    <property type="entry name" value="AAA_9"/>
    <property type="match status" value="1"/>
</dbReference>
<feature type="domain" description="AAA+ ATPase" evidence="18">
    <location>
        <begin position="2480"/>
        <end position="2633"/>
    </location>
</feature>
<feature type="domain" description="AAA+ ATPase" evidence="18">
    <location>
        <begin position="2822"/>
        <end position="2987"/>
    </location>
</feature>
<dbReference type="EMBL" id="JAHUZD010000105">
    <property type="protein sequence ID" value="KAI3404296.2"/>
    <property type="molecule type" value="Genomic_DNA"/>
</dbReference>
<dbReference type="Gene3D" id="1.10.8.720">
    <property type="entry name" value="Region D6 of dynein motor"/>
    <property type="match status" value="1"/>
</dbReference>
<evidence type="ECO:0000256" key="11">
    <source>
        <dbReference type="ARBA" id="ARBA00023017"/>
    </source>
</evidence>
<dbReference type="InterPro" id="IPR013594">
    <property type="entry name" value="Dynein_heavy_tail"/>
</dbReference>
<keyword evidence="7" id="KW-0493">Microtubule</keyword>
<keyword evidence="20" id="KW-1185">Reference proteome</keyword>
<evidence type="ECO:0000256" key="12">
    <source>
        <dbReference type="ARBA" id="ARBA00023054"/>
    </source>
</evidence>
<feature type="domain" description="AAA+ ATPase" evidence="18">
    <location>
        <begin position="2117"/>
        <end position="2269"/>
    </location>
</feature>
<dbReference type="Pfam" id="PF12775">
    <property type="entry name" value="AAA_7"/>
    <property type="match status" value="1"/>
</dbReference>
<dbReference type="GO" id="GO:0000741">
    <property type="term" value="P:karyogamy"/>
    <property type="evidence" value="ECO:0007669"/>
    <property type="project" value="UniProtKB-KW"/>
</dbReference>
<dbReference type="InterPro" id="IPR027417">
    <property type="entry name" value="P-loop_NTPase"/>
</dbReference>
<accession>A0AAI9SX14</accession>
<dbReference type="InterPro" id="IPR041466">
    <property type="entry name" value="Dynein_AAA5_ext"/>
</dbReference>
<dbReference type="Gene3D" id="1.20.920.30">
    <property type="match status" value="1"/>
</dbReference>
<evidence type="ECO:0000256" key="15">
    <source>
        <dbReference type="ARBA" id="ARBA00033439"/>
    </source>
</evidence>
<dbReference type="FunFam" id="1.10.287.2620:FF:000001">
    <property type="entry name" value="Cytoplasmic dynein heavy chain 1"/>
    <property type="match status" value="1"/>
</dbReference>
<dbReference type="SUPFAM" id="SSF52540">
    <property type="entry name" value="P-loop containing nucleoside triphosphate hydrolases"/>
    <property type="match status" value="4"/>
</dbReference>
<comment type="subunit">
    <text evidence="3">Consists of at least two heavy chains and a number of intermediate and light chains.</text>
</comment>
<dbReference type="Pfam" id="PF12780">
    <property type="entry name" value="AAA_8"/>
    <property type="match status" value="1"/>
</dbReference>
<dbReference type="InterPro" id="IPR026983">
    <property type="entry name" value="DHC"/>
</dbReference>
<dbReference type="FunFam" id="3.40.50.300:FF:002357">
    <property type="entry name" value="Glutathione S-transferase class-mu 26 kDa isozyme"/>
    <property type="match status" value="1"/>
</dbReference>
<dbReference type="Gene3D" id="3.40.50.300">
    <property type="entry name" value="P-loop containing nucleotide triphosphate hydrolases"/>
    <property type="match status" value="5"/>
</dbReference>
<comment type="caution">
    <text evidence="19">The sequence shown here is derived from an EMBL/GenBank/DDBJ whole genome shotgun (WGS) entry which is preliminary data.</text>
</comment>
<evidence type="ECO:0000256" key="10">
    <source>
        <dbReference type="ARBA" id="ARBA00022840"/>
    </source>
</evidence>
<dbReference type="GO" id="GO:0005868">
    <property type="term" value="C:cytoplasmic dynein complex"/>
    <property type="evidence" value="ECO:0007669"/>
    <property type="project" value="UniProtKB-ARBA"/>
</dbReference>
<dbReference type="GO" id="GO:0005938">
    <property type="term" value="C:cell cortex"/>
    <property type="evidence" value="ECO:0007669"/>
    <property type="project" value="UniProtKB-ARBA"/>
</dbReference>
<dbReference type="InterPro" id="IPR043157">
    <property type="entry name" value="Dynein_AAA1S"/>
</dbReference>
<dbReference type="Gene3D" id="1.20.140.100">
    <property type="entry name" value="Dynein heavy chain, N-terminal domain 2"/>
    <property type="match status" value="1"/>
</dbReference>
<keyword evidence="5" id="KW-0415">Karyogamy</keyword>
<dbReference type="GO" id="GO:0045505">
    <property type="term" value="F:dynein intermediate chain binding"/>
    <property type="evidence" value="ECO:0007669"/>
    <property type="project" value="InterPro"/>
</dbReference>
<organism evidence="19 20">
    <name type="scientific">Candida oxycetoniae</name>
    <dbReference type="NCBI Taxonomy" id="497107"/>
    <lineage>
        <taxon>Eukaryota</taxon>
        <taxon>Fungi</taxon>
        <taxon>Dikarya</taxon>
        <taxon>Ascomycota</taxon>
        <taxon>Saccharomycotina</taxon>
        <taxon>Pichiomycetes</taxon>
        <taxon>Debaryomycetaceae</taxon>
        <taxon>Candida/Lodderomyces clade</taxon>
        <taxon>Candida</taxon>
    </lineage>
</organism>
<dbReference type="GO" id="GO:0000235">
    <property type="term" value="C:astral microtubule"/>
    <property type="evidence" value="ECO:0007669"/>
    <property type="project" value="UniProtKB-ARBA"/>
</dbReference>
<dbReference type="Gene3D" id="1.20.58.1120">
    <property type="match status" value="1"/>
</dbReference>
<dbReference type="InterPro" id="IPR024743">
    <property type="entry name" value="Dynein_HC_stalk"/>
</dbReference>
<dbReference type="RefSeq" id="XP_049180041.1">
    <property type="nucleotide sequence ID" value="XM_049324216.1"/>
</dbReference>
<evidence type="ECO:0000313" key="20">
    <source>
        <dbReference type="Proteomes" id="UP001202479"/>
    </source>
</evidence>
<evidence type="ECO:0000256" key="2">
    <source>
        <dbReference type="ARBA" id="ARBA00008887"/>
    </source>
</evidence>
<dbReference type="Gene3D" id="1.10.472.130">
    <property type="match status" value="1"/>
</dbReference>
<dbReference type="Pfam" id="PF22597">
    <property type="entry name" value="DYN_lid"/>
    <property type="match status" value="1"/>
</dbReference>
<dbReference type="FunFam" id="3.20.180.20:FF:000002">
    <property type="entry name" value="Cytoplasmic dynein heavy chain 1"/>
    <property type="match status" value="1"/>
</dbReference>
<dbReference type="FunFam" id="3.40.50.300:FF:000996">
    <property type="entry name" value="Cytoplasmic dynein heavy chain"/>
    <property type="match status" value="1"/>
</dbReference>
<dbReference type="Gene3D" id="6.10.140.1060">
    <property type="match status" value="1"/>
</dbReference>
<dbReference type="PANTHER" id="PTHR45703">
    <property type="entry name" value="DYNEIN HEAVY CHAIN"/>
    <property type="match status" value="1"/>
</dbReference>
<evidence type="ECO:0000256" key="8">
    <source>
        <dbReference type="ARBA" id="ARBA00022737"/>
    </source>
</evidence>
<dbReference type="GeneID" id="73380552"/>
<dbReference type="GO" id="GO:1902850">
    <property type="term" value="P:microtubule cytoskeleton organization involved in mitosis"/>
    <property type="evidence" value="ECO:0007669"/>
    <property type="project" value="UniProtKB-ARBA"/>
</dbReference>
<evidence type="ECO:0000256" key="5">
    <source>
        <dbReference type="ARBA" id="ARBA00022459"/>
    </source>
</evidence>
<keyword evidence="11" id="KW-0243">Dynein</keyword>
<dbReference type="FunFam" id="1.20.920.20:FF:000002">
    <property type="entry name" value="Cytoplasmic dynein 1 heavy chain"/>
    <property type="match status" value="1"/>
</dbReference>
<comment type="function">
    <text evidence="16">Cytoplasmic dynein acts as a motor for the intracellular retrograde motility of vesicles and organelles along microtubules. Dynein has ATPase activity; the force-producing power stroke is thought to occur on release of ADP. Required to maintain uniform nuclear distribution in hyphae. May play an important role in the proper orientation of the mitotic spindle into the budding daughter cell yeast. Probably required for normal progression of the cell cycle.</text>
</comment>
<dbReference type="InterPro" id="IPR003593">
    <property type="entry name" value="AAA+_ATPase"/>
</dbReference>
<evidence type="ECO:0000256" key="1">
    <source>
        <dbReference type="ARBA" id="ARBA00004245"/>
    </source>
</evidence>
<evidence type="ECO:0000256" key="14">
    <source>
        <dbReference type="ARBA" id="ARBA00023212"/>
    </source>
</evidence>
<dbReference type="GO" id="GO:0030473">
    <property type="term" value="P:nuclear migration along microtubule"/>
    <property type="evidence" value="ECO:0007669"/>
    <property type="project" value="UniProtKB-ARBA"/>
</dbReference>
<keyword evidence="10" id="KW-0067">ATP-binding</keyword>
<dbReference type="Pfam" id="PF18198">
    <property type="entry name" value="AAA_lid_11"/>
    <property type="match status" value="1"/>
</dbReference>
<keyword evidence="6" id="KW-0963">Cytoplasm</keyword>
<reference evidence="19" key="1">
    <citation type="journal article" date="2022" name="DNA Res.">
        <title>Genome analysis of five recently described species of the CUG-Ser clade uncovers Candida theae as a new hybrid lineage with pathogenic potential in the Candida parapsilosis species complex.</title>
        <authorList>
            <person name="Mixao V."/>
            <person name="Del Olmo V."/>
            <person name="Hegedusova E."/>
            <person name="Saus E."/>
            <person name="Pryszcz L."/>
            <person name="Cillingova A."/>
            <person name="Nosek J."/>
            <person name="Gabaldon T."/>
        </authorList>
    </citation>
    <scope>NUCLEOTIDE SEQUENCE</scope>
    <source>
        <strain evidence="19">CBS 10844</strain>
    </source>
</reference>
<dbReference type="PROSITE" id="PS00675">
    <property type="entry name" value="SIGMA54_INTERACT_1"/>
    <property type="match status" value="1"/>
</dbReference>
<dbReference type="GO" id="GO:0051959">
    <property type="term" value="F:dynein light intermediate chain binding"/>
    <property type="evidence" value="ECO:0007669"/>
    <property type="project" value="InterPro"/>
</dbReference>
<dbReference type="Gene3D" id="1.20.920.20">
    <property type="match status" value="1"/>
</dbReference>
<protein>
    <recommendedName>
        <fullName evidence="4">Dynein heavy chain, cytoplasmic</fullName>
    </recommendedName>
    <alternativeName>
        <fullName evidence="15">Dynein heavy chain, cytosolic</fullName>
    </alternativeName>
</protein>
<dbReference type="InterPro" id="IPR042219">
    <property type="entry name" value="AAA_lid_11_sf"/>
</dbReference>
<dbReference type="Proteomes" id="UP001202479">
    <property type="component" value="Unassembled WGS sequence"/>
</dbReference>
<name>A0AAI9SX14_9ASCO</name>
<evidence type="ECO:0000256" key="9">
    <source>
        <dbReference type="ARBA" id="ARBA00022741"/>
    </source>
</evidence>
<dbReference type="InterPro" id="IPR041658">
    <property type="entry name" value="AAA_lid_11"/>
</dbReference>
<evidence type="ECO:0000256" key="7">
    <source>
        <dbReference type="ARBA" id="ARBA00022701"/>
    </source>
</evidence>
<dbReference type="InterPro" id="IPR042228">
    <property type="entry name" value="Dynein_linker_3"/>
</dbReference>
<dbReference type="CDD" id="cd00009">
    <property type="entry name" value="AAA"/>
    <property type="match status" value="1"/>
</dbReference>
<comment type="similarity">
    <text evidence="2">Belongs to the dynein heavy chain family.</text>
</comment>
<dbReference type="GO" id="GO:0005524">
    <property type="term" value="F:ATP binding"/>
    <property type="evidence" value="ECO:0007669"/>
    <property type="project" value="UniProtKB-KW"/>
</dbReference>
<proteinExistence type="inferred from homology"/>
<evidence type="ECO:0000313" key="19">
    <source>
        <dbReference type="EMBL" id="KAI3404296.2"/>
    </source>
</evidence>
<keyword evidence="8" id="KW-0677">Repeat</keyword>
<dbReference type="InterPro" id="IPR004273">
    <property type="entry name" value="Dynein_heavy_D6_P-loop"/>
</dbReference>
<keyword evidence="13" id="KW-0505">Motor protein</keyword>
<dbReference type="Gene3D" id="1.10.8.710">
    <property type="match status" value="1"/>
</dbReference>
<keyword evidence="9" id="KW-0547">Nucleotide-binding</keyword>
<dbReference type="Gene3D" id="3.20.180.20">
    <property type="entry name" value="Dynein heavy chain, N-terminal domain 2"/>
    <property type="match status" value="1"/>
</dbReference>
<dbReference type="Pfam" id="PF17852">
    <property type="entry name" value="Dynein_AAA_lid"/>
    <property type="match status" value="1"/>
</dbReference>
<dbReference type="InterPro" id="IPR024317">
    <property type="entry name" value="Dynein_heavy_chain_D4_dom"/>
</dbReference>
<dbReference type="InterPro" id="IPR035699">
    <property type="entry name" value="AAA_6"/>
</dbReference>
<feature type="coiled-coil region" evidence="17">
    <location>
        <begin position="3645"/>
        <end position="3679"/>
    </location>
</feature>
<dbReference type="Pfam" id="PF08393">
    <property type="entry name" value="DHC_N2"/>
    <property type="match status" value="1"/>
</dbReference>
<gene>
    <name evidence="19" type="ORF">KGF56_002935</name>
</gene>
<dbReference type="Pfam" id="PF12777">
    <property type="entry name" value="MT"/>
    <property type="match status" value="1"/>
</dbReference>
<comment type="subcellular location">
    <subcellularLocation>
        <location evidence="1">Cytoplasm</location>
        <location evidence="1">Cytoskeleton</location>
    </subcellularLocation>
</comment>
<feature type="coiled-coil region" evidence="17">
    <location>
        <begin position="3087"/>
        <end position="3159"/>
    </location>
</feature>
<dbReference type="InterPro" id="IPR054354">
    <property type="entry name" value="DYNC2H1-like_lid"/>
</dbReference>
<dbReference type="PANTHER" id="PTHR45703:SF36">
    <property type="entry name" value="DYNEIN HEAVY CHAIN, CYTOPLASMIC"/>
    <property type="match status" value="1"/>
</dbReference>
<dbReference type="GO" id="GO:0008569">
    <property type="term" value="F:minus-end-directed microtubule motor activity"/>
    <property type="evidence" value="ECO:0007669"/>
    <property type="project" value="InterPro"/>
</dbReference>
<evidence type="ECO:0000256" key="16">
    <source>
        <dbReference type="ARBA" id="ARBA00053342"/>
    </source>
</evidence>
<dbReference type="Pfam" id="PF08385">
    <property type="entry name" value="DHC_N1"/>
    <property type="match status" value="1"/>
</dbReference>
<evidence type="ECO:0000256" key="6">
    <source>
        <dbReference type="ARBA" id="ARBA00022490"/>
    </source>
</evidence>
<keyword evidence="12 17" id="KW-0175">Coiled coil</keyword>
<evidence type="ECO:0000259" key="18">
    <source>
        <dbReference type="SMART" id="SM00382"/>
    </source>
</evidence>
<feature type="coiled-coil region" evidence="17">
    <location>
        <begin position="3313"/>
        <end position="3347"/>
    </location>
</feature>
<evidence type="ECO:0000256" key="13">
    <source>
        <dbReference type="ARBA" id="ARBA00023175"/>
    </source>
</evidence>
<keyword evidence="14" id="KW-0206">Cytoskeleton</keyword>
<evidence type="ECO:0000256" key="3">
    <source>
        <dbReference type="ARBA" id="ARBA00011655"/>
    </source>
</evidence>
<dbReference type="SMART" id="SM00382">
    <property type="entry name" value="AAA"/>
    <property type="match status" value="4"/>
</dbReference>
<dbReference type="GO" id="GO:0000070">
    <property type="term" value="P:mitotic sister chromatid segregation"/>
    <property type="evidence" value="ECO:0007669"/>
    <property type="project" value="UniProtKB-ARBA"/>
</dbReference>
<feature type="domain" description="AAA+ ATPase" evidence="18">
    <location>
        <begin position="1831"/>
        <end position="1966"/>
    </location>
</feature>
<dbReference type="Pfam" id="PF12774">
    <property type="entry name" value="AAA_6"/>
    <property type="match status" value="1"/>
</dbReference>